<keyword evidence="1" id="KW-1133">Transmembrane helix</keyword>
<keyword evidence="2" id="KW-1185">Reference proteome</keyword>
<dbReference type="InterPro" id="IPR006912">
    <property type="entry name" value="Harbinger_derived_prot"/>
</dbReference>
<reference evidence="3" key="2">
    <citation type="submission" date="2025-08" db="UniProtKB">
        <authorList>
            <consortium name="RefSeq"/>
        </authorList>
    </citation>
    <scope>IDENTIFICATION</scope>
    <source>
        <tissue evidence="3">Leaf</tissue>
    </source>
</reference>
<dbReference type="Proteomes" id="UP000694864">
    <property type="component" value="Chromosome 2"/>
</dbReference>
<reference evidence="2" key="1">
    <citation type="journal article" date="2014" name="Nat. Commun.">
        <title>The emerging biofuel crop Camelina sativa retains a highly undifferentiated hexaploid genome structure.</title>
        <authorList>
            <person name="Kagale S."/>
            <person name="Koh C."/>
            <person name="Nixon J."/>
            <person name="Bollina V."/>
            <person name="Clarke W.E."/>
            <person name="Tuteja R."/>
            <person name="Spillane C."/>
            <person name="Robinson S.J."/>
            <person name="Links M.G."/>
            <person name="Clarke C."/>
            <person name="Higgins E.E."/>
            <person name="Huebert T."/>
            <person name="Sharpe A.G."/>
            <person name="Parkin I.A."/>
        </authorList>
    </citation>
    <scope>NUCLEOTIDE SEQUENCE [LARGE SCALE GENOMIC DNA]</scope>
    <source>
        <strain evidence="2">cv. DH55</strain>
    </source>
</reference>
<name>A0ABM1QE97_CAMSA</name>
<proteinExistence type="predicted"/>
<dbReference type="PANTHER" id="PTHR47150">
    <property type="entry name" value="OS12G0169200 PROTEIN"/>
    <property type="match status" value="1"/>
</dbReference>
<organism evidence="2 3">
    <name type="scientific">Camelina sativa</name>
    <name type="common">False flax</name>
    <name type="synonym">Myagrum sativum</name>
    <dbReference type="NCBI Taxonomy" id="90675"/>
    <lineage>
        <taxon>Eukaryota</taxon>
        <taxon>Viridiplantae</taxon>
        <taxon>Streptophyta</taxon>
        <taxon>Embryophyta</taxon>
        <taxon>Tracheophyta</taxon>
        <taxon>Spermatophyta</taxon>
        <taxon>Magnoliopsida</taxon>
        <taxon>eudicotyledons</taxon>
        <taxon>Gunneridae</taxon>
        <taxon>Pentapetalae</taxon>
        <taxon>rosids</taxon>
        <taxon>malvids</taxon>
        <taxon>Brassicales</taxon>
        <taxon>Brassicaceae</taxon>
        <taxon>Camelineae</taxon>
        <taxon>Camelina</taxon>
    </lineage>
</organism>
<evidence type="ECO:0000313" key="3">
    <source>
        <dbReference type="RefSeq" id="XP_019085085.1"/>
    </source>
</evidence>
<feature type="transmembrane region" description="Helical" evidence="1">
    <location>
        <begin position="64"/>
        <end position="82"/>
    </location>
</feature>
<evidence type="ECO:0000256" key="1">
    <source>
        <dbReference type="SAM" id="Phobius"/>
    </source>
</evidence>
<evidence type="ECO:0000313" key="2">
    <source>
        <dbReference type="Proteomes" id="UP000694864"/>
    </source>
</evidence>
<gene>
    <name evidence="3" type="primary">LOC109126270</name>
</gene>
<dbReference type="PANTHER" id="PTHR47150:SF5">
    <property type="entry name" value="OS07G0546750 PROTEIN"/>
    <property type="match status" value="1"/>
</dbReference>
<keyword evidence="1" id="KW-0812">Transmembrane</keyword>
<protein>
    <submittedName>
        <fullName evidence="3">Uncharacterized protein LOC109126270</fullName>
    </submittedName>
</protein>
<sequence>MEEMRDADRRYEVMSQKVDYLTLFNDYESDINHVRDQSYATEQKLVMLENAFSELRKENRFRNVTDVLVVGVMAIVLCLFAIRQLAYGTSSDSVDEYVGIGASTARKCLHKFTAGIIQVFGDEYLRHPTPEDLERLLYQNEQRGFSGMIGSFDCMHWEWKNCPTAWKGMYSRSTGKPTIVLEAEIGIDHCLLEFILYFSQLGR</sequence>
<keyword evidence="1" id="KW-0472">Membrane</keyword>
<dbReference type="RefSeq" id="XP_019085085.1">
    <property type="nucleotide sequence ID" value="XM_019229540.1"/>
</dbReference>
<dbReference type="GeneID" id="109126270"/>
<dbReference type="Pfam" id="PF04827">
    <property type="entry name" value="Plant_tran"/>
    <property type="match status" value="1"/>
</dbReference>
<accession>A0ABM1QE97</accession>